<organism evidence="2 3">
    <name type="scientific">Nitrosotalea sinensis</name>
    <dbReference type="NCBI Taxonomy" id="1499975"/>
    <lineage>
        <taxon>Archaea</taxon>
        <taxon>Nitrososphaerota</taxon>
        <taxon>Nitrososphaeria</taxon>
        <taxon>Nitrosotaleales</taxon>
        <taxon>Nitrosotaleaceae</taxon>
        <taxon>Nitrosotalea</taxon>
    </lineage>
</organism>
<evidence type="ECO:0000313" key="2">
    <source>
        <dbReference type="EMBL" id="SHO48036.1"/>
    </source>
</evidence>
<dbReference type="OrthoDB" id="11396at2157"/>
<keyword evidence="1" id="KW-0812">Transmembrane</keyword>
<evidence type="ECO:0000256" key="1">
    <source>
        <dbReference type="SAM" id="Phobius"/>
    </source>
</evidence>
<dbReference type="AlphaFoldDB" id="A0A2H1EJD1"/>
<feature type="transmembrane region" description="Helical" evidence="1">
    <location>
        <begin position="6"/>
        <end position="27"/>
    </location>
</feature>
<proteinExistence type="predicted"/>
<protein>
    <submittedName>
        <fullName evidence="2">Uncharacterized protein</fullName>
    </submittedName>
</protein>
<gene>
    <name evidence="2" type="ORF">NSIN_80074</name>
</gene>
<dbReference type="EMBL" id="FRFC01000009">
    <property type="protein sequence ID" value="SHO48036.1"/>
    <property type="molecule type" value="Genomic_DNA"/>
</dbReference>
<dbReference type="InterPro" id="IPR055943">
    <property type="entry name" value="DUF7521"/>
</dbReference>
<sequence length="90" mass="10072">MSESPTLEYILLVAHLVVGFLLVFFSAKAFTRTKYKPMILLAIGFTLLVLGETVVEYAFNFLQNENLQKIIEEGFEIAGFAVLILAVKKS</sequence>
<dbReference type="Pfam" id="PF24365">
    <property type="entry name" value="DUF7521"/>
    <property type="match status" value="1"/>
</dbReference>
<evidence type="ECO:0000313" key="3">
    <source>
        <dbReference type="Proteomes" id="UP000232412"/>
    </source>
</evidence>
<keyword evidence="1" id="KW-0472">Membrane</keyword>
<keyword evidence="1" id="KW-1133">Transmembrane helix</keyword>
<keyword evidence="3" id="KW-1185">Reference proteome</keyword>
<name>A0A2H1EJD1_9ARCH</name>
<dbReference type="RefSeq" id="WP_101010919.1">
    <property type="nucleotide sequence ID" value="NZ_FRFC01000009.1"/>
</dbReference>
<accession>A0A2H1EJD1</accession>
<feature type="transmembrane region" description="Helical" evidence="1">
    <location>
        <begin position="39"/>
        <end position="58"/>
    </location>
</feature>
<dbReference type="Proteomes" id="UP000232412">
    <property type="component" value="Unassembled WGS sequence"/>
</dbReference>
<reference evidence="3" key="1">
    <citation type="submission" date="2016-12" db="EMBL/GenBank/DDBJ databases">
        <authorList>
            <person name="Herbold C."/>
        </authorList>
    </citation>
    <scope>NUCLEOTIDE SEQUENCE [LARGE SCALE GENOMIC DNA]</scope>
</reference>